<evidence type="ECO:0000256" key="7">
    <source>
        <dbReference type="ARBA" id="ARBA00023027"/>
    </source>
</evidence>
<evidence type="ECO:0000259" key="8">
    <source>
        <dbReference type="Pfam" id="PF00881"/>
    </source>
</evidence>
<dbReference type="InterPro" id="IPR029479">
    <property type="entry name" value="Nitroreductase"/>
</dbReference>
<dbReference type="SUPFAM" id="SSF55469">
    <property type="entry name" value="FMN-dependent nitroreductase-like"/>
    <property type="match status" value="1"/>
</dbReference>
<keyword evidence="7" id="KW-0520">NAD</keyword>
<evidence type="ECO:0000256" key="6">
    <source>
        <dbReference type="ARBA" id="ARBA00023002"/>
    </source>
</evidence>
<dbReference type="PANTHER" id="PTHR43821">
    <property type="entry name" value="NAD(P)H NITROREDUCTASE YDJA-RELATED"/>
    <property type="match status" value="1"/>
</dbReference>
<evidence type="ECO:0000256" key="3">
    <source>
        <dbReference type="ARBA" id="ARBA00022630"/>
    </source>
</evidence>
<keyword evidence="10" id="KW-1185">Reference proteome</keyword>
<name>A0ABW4YXN3_9HYPH</name>
<proteinExistence type="inferred from homology"/>
<dbReference type="PANTHER" id="PTHR43821:SF1">
    <property type="entry name" value="NAD(P)H NITROREDUCTASE YDJA-RELATED"/>
    <property type="match status" value="1"/>
</dbReference>
<comment type="similarity">
    <text evidence="2">Belongs to the nitroreductase family.</text>
</comment>
<comment type="cofactor">
    <cofactor evidence="1">
        <name>FMN</name>
        <dbReference type="ChEBI" id="CHEBI:58210"/>
    </cofactor>
</comment>
<evidence type="ECO:0000256" key="4">
    <source>
        <dbReference type="ARBA" id="ARBA00022643"/>
    </source>
</evidence>
<dbReference type="Pfam" id="PF00881">
    <property type="entry name" value="Nitroreductase"/>
    <property type="match status" value="1"/>
</dbReference>
<gene>
    <name evidence="9" type="ORF">ACFSNC_11785</name>
</gene>
<dbReference type="InterPro" id="IPR026021">
    <property type="entry name" value="YdjA-like"/>
</dbReference>
<evidence type="ECO:0000256" key="2">
    <source>
        <dbReference type="ARBA" id="ARBA00007118"/>
    </source>
</evidence>
<dbReference type="InterPro" id="IPR000415">
    <property type="entry name" value="Nitroreductase-like"/>
</dbReference>
<dbReference type="Proteomes" id="UP001597299">
    <property type="component" value="Unassembled WGS sequence"/>
</dbReference>
<reference evidence="10" key="1">
    <citation type="journal article" date="2019" name="Int. J. Syst. Evol. Microbiol.">
        <title>The Global Catalogue of Microorganisms (GCM) 10K type strain sequencing project: providing services to taxonomists for standard genome sequencing and annotation.</title>
        <authorList>
            <consortium name="The Broad Institute Genomics Platform"/>
            <consortium name="The Broad Institute Genome Sequencing Center for Infectious Disease"/>
            <person name="Wu L."/>
            <person name="Ma J."/>
        </authorList>
    </citation>
    <scope>NUCLEOTIDE SEQUENCE [LARGE SCALE GENOMIC DNA]</scope>
    <source>
        <strain evidence="10">CCM 7435</strain>
    </source>
</reference>
<comment type="caution">
    <text evidence="9">The sequence shown here is derived from an EMBL/GenBank/DDBJ whole genome shotgun (WGS) entry which is preliminary data.</text>
</comment>
<evidence type="ECO:0000313" key="9">
    <source>
        <dbReference type="EMBL" id="MFD2141086.1"/>
    </source>
</evidence>
<keyword evidence="5" id="KW-0521">NADP</keyword>
<organism evidence="9 10">
    <name type="scientific">Ancylobacter oerskovii</name>
    <dbReference type="NCBI Taxonomy" id="459519"/>
    <lineage>
        <taxon>Bacteria</taxon>
        <taxon>Pseudomonadati</taxon>
        <taxon>Pseudomonadota</taxon>
        <taxon>Alphaproteobacteria</taxon>
        <taxon>Hyphomicrobiales</taxon>
        <taxon>Xanthobacteraceae</taxon>
        <taxon>Ancylobacter</taxon>
    </lineage>
</organism>
<evidence type="ECO:0000313" key="10">
    <source>
        <dbReference type="Proteomes" id="UP001597299"/>
    </source>
</evidence>
<dbReference type="CDD" id="cd02135">
    <property type="entry name" value="YdjA-like"/>
    <property type="match status" value="1"/>
</dbReference>
<evidence type="ECO:0000256" key="5">
    <source>
        <dbReference type="ARBA" id="ARBA00022857"/>
    </source>
</evidence>
<accession>A0ABW4YXN3</accession>
<sequence length="243" mass="25398">MGLGYAGTVVNLRGRPGFPRCQPGGFAISDTSPSETLAAPAAALLPALPQMLAAMACRRSVPPAALTLPAPSDAQLRDMLALAVRVPDHGLREPWRFVIVAGEARAELGRRLAPLYRAANPQMEPAKREKFAGIMERLFLASPMAVVVISRPDRACAIPVFEQELSAGAVCMNLMQAAHASGFGAMWVTGWAATHPEAAASIGAGEGERIAGIVHVGTAVSVPPERPRPDVAALTSFWAPPAA</sequence>
<protein>
    <submittedName>
        <fullName evidence="9">Nitroreductase</fullName>
    </submittedName>
</protein>
<dbReference type="InterPro" id="IPR052530">
    <property type="entry name" value="NAD(P)H_nitroreductase"/>
</dbReference>
<feature type="domain" description="Nitroreductase" evidence="8">
    <location>
        <begin position="69"/>
        <end position="217"/>
    </location>
</feature>
<dbReference type="Gene3D" id="3.40.109.10">
    <property type="entry name" value="NADH Oxidase"/>
    <property type="match status" value="1"/>
</dbReference>
<evidence type="ECO:0000256" key="1">
    <source>
        <dbReference type="ARBA" id="ARBA00001917"/>
    </source>
</evidence>
<dbReference type="EMBL" id="JBHUHD010000001">
    <property type="protein sequence ID" value="MFD2141086.1"/>
    <property type="molecule type" value="Genomic_DNA"/>
</dbReference>
<keyword evidence="3" id="KW-0285">Flavoprotein</keyword>
<dbReference type="RefSeq" id="WP_378296246.1">
    <property type="nucleotide sequence ID" value="NZ_JBHUHD010000001.1"/>
</dbReference>
<keyword evidence="6" id="KW-0560">Oxidoreductase</keyword>
<keyword evidence="4" id="KW-0288">FMN</keyword>